<dbReference type="Proteomes" id="UP000249467">
    <property type="component" value="Unassembled WGS sequence"/>
</dbReference>
<feature type="region of interest" description="Disordered" evidence="1">
    <location>
        <begin position="1"/>
        <end position="40"/>
    </location>
</feature>
<reference evidence="2 3" key="1">
    <citation type="submission" date="2018-04" db="EMBL/GenBank/DDBJ databases">
        <authorList>
            <person name="Go L.Y."/>
            <person name="Mitchell J.A."/>
        </authorList>
    </citation>
    <scope>NUCLEOTIDE SEQUENCE [LARGE SCALE GENOMIC DNA]</scope>
    <source>
        <strain evidence="2">ULC066bin1</strain>
    </source>
</reference>
<evidence type="ECO:0000313" key="3">
    <source>
        <dbReference type="Proteomes" id="UP000249467"/>
    </source>
</evidence>
<organism evidence="2 3">
    <name type="scientific">Pseudanabaena frigida</name>
    <dbReference type="NCBI Taxonomy" id="945775"/>
    <lineage>
        <taxon>Bacteria</taxon>
        <taxon>Bacillati</taxon>
        <taxon>Cyanobacteriota</taxon>
        <taxon>Cyanophyceae</taxon>
        <taxon>Pseudanabaenales</taxon>
        <taxon>Pseudanabaenaceae</taxon>
        <taxon>Pseudanabaena</taxon>
    </lineage>
</organism>
<proteinExistence type="predicted"/>
<feature type="compositionally biased region" description="Low complexity" evidence="1">
    <location>
        <begin position="14"/>
        <end position="29"/>
    </location>
</feature>
<sequence>MMGGCASPTLNPQNSNAPISTSASIASTPKDTDKPKANNYSESFIKDYTDGCVSAIKSMKTEDEKKAACTCVLNKAQESYTAEEFVKASQELNMEKQIPPKLFEIMISCVKK</sequence>
<evidence type="ECO:0000313" key="2">
    <source>
        <dbReference type="EMBL" id="PZO36070.1"/>
    </source>
</evidence>
<dbReference type="EMBL" id="QBML01000045">
    <property type="protein sequence ID" value="PZO36070.1"/>
    <property type="molecule type" value="Genomic_DNA"/>
</dbReference>
<comment type="caution">
    <text evidence="2">The sequence shown here is derived from an EMBL/GenBank/DDBJ whole genome shotgun (WGS) entry which is preliminary data.</text>
</comment>
<accession>A0A2W4VVS1</accession>
<reference evidence="2 3" key="2">
    <citation type="submission" date="2018-06" db="EMBL/GenBank/DDBJ databases">
        <title>Metagenomic assembly of (sub)arctic Cyanobacteria and their associated microbiome from non-axenic cultures.</title>
        <authorList>
            <person name="Baurain D."/>
        </authorList>
    </citation>
    <scope>NUCLEOTIDE SEQUENCE [LARGE SCALE GENOMIC DNA]</scope>
    <source>
        <strain evidence="2">ULC066bin1</strain>
    </source>
</reference>
<evidence type="ECO:0000256" key="1">
    <source>
        <dbReference type="SAM" id="MobiDB-lite"/>
    </source>
</evidence>
<gene>
    <name evidence="2" type="ORF">DCF19_22445</name>
</gene>
<name>A0A2W4VVS1_9CYAN</name>
<protein>
    <submittedName>
        <fullName evidence="2">Uncharacterized protein</fullName>
    </submittedName>
</protein>
<dbReference type="AlphaFoldDB" id="A0A2W4VVS1"/>